<reference evidence="1 2" key="1">
    <citation type="journal article" date="2009" name="PLoS ONE">
        <title>Complete genome sequence of the aerobic CO-oxidizing thermophile Thermomicrobium roseum.</title>
        <authorList>
            <person name="Wu D."/>
            <person name="Raymond J."/>
            <person name="Wu M."/>
            <person name="Chatterji S."/>
            <person name="Ren Q."/>
            <person name="Graham J.E."/>
            <person name="Bryant D.A."/>
            <person name="Robb F."/>
            <person name="Colman A."/>
            <person name="Tallon L.J."/>
            <person name="Badger J.H."/>
            <person name="Madupu R."/>
            <person name="Ward N.L."/>
            <person name="Eisen J.A."/>
        </authorList>
    </citation>
    <scope>NUCLEOTIDE SEQUENCE [LARGE SCALE GENOMIC DNA]</scope>
    <source>
        <strain evidence="2">ATCC 27502 / DSM 5159 / P-2</strain>
    </source>
</reference>
<keyword evidence="2" id="KW-1185">Reference proteome</keyword>
<protein>
    <submittedName>
        <fullName evidence="1">Uncharacterized protein</fullName>
    </submittedName>
</protein>
<dbReference type="KEGG" id="tro:trd_1645"/>
<dbReference type="EMBL" id="CP001275">
    <property type="protein sequence ID" value="ACM05673.1"/>
    <property type="molecule type" value="Genomic_DNA"/>
</dbReference>
<gene>
    <name evidence="1" type="ordered locus">trd_1645</name>
</gene>
<dbReference type="Proteomes" id="UP000000447">
    <property type="component" value="Chromosome"/>
</dbReference>
<dbReference type="RefSeq" id="WP_015922590.1">
    <property type="nucleotide sequence ID" value="NC_011959.1"/>
</dbReference>
<proteinExistence type="predicted"/>
<sequence length="74" mass="8533">MTTTGSGALRLRRLLARRRASQLAERPRTAYELLTRQMVEQLGRDLADLRRRVDQLFTTVVGAILLELLLRLWG</sequence>
<name>B9L0F2_THERP</name>
<accession>B9L0F2</accession>
<dbReference type="HOGENOM" id="CLU_2686615_0_0_0"/>
<dbReference type="STRING" id="309801.trd_1645"/>
<organism evidence="1 2">
    <name type="scientific">Thermomicrobium roseum (strain ATCC 27502 / DSM 5159 / P-2)</name>
    <dbReference type="NCBI Taxonomy" id="309801"/>
    <lineage>
        <taxon>Bacteria</taxon>
        <taxon>Pseudomonadati</taxon>
        <taxon>Thermomicrobiota</taxon>
        <taxon>Thermomicrobia</taxon>
        <taxon>Thermomicrobiales</taxon>
        <taxon>Thermomicrobiaceae</taxon>
        <taxon>Thermomicrobium</taxon>
    </lineage>
</organism>
<evidence type="ECO:0000313" key="2">
    <source>
        <dbReference type="Proteomes" id="UP000000447"/>
    </source>
</evidence>
<evidence type="ECO:0000313" key="1">
    <source>
        <dbReference type="EMBL" id="ACM05673.1"/>
    </source>
</evidence>
<dbReference type="eggNOG" id="ENOG5030THX">
    <property type="taxonomic scope" value="Bacteria"/>
</dbReference>
<dbReference type="AlphaFoldDB" id="B9L0F2"/>